<comment type="similarity">
    <text evidence="1 5">Belongs to the ATPase alpha/beta chains family.</text>
</comment>
<dbReference type="AlphaFoldDB" id="S7UV05"/>
<evidence type="ECO:0000259" key="7">
    <source>
        <dbReference type="Pfam" id="PF00006"/>
    </source>
</evidence>
<feature type="compositionally biased region" description="Basic and acidic residues" evidence="6">
    <location>
        <begin position="495"/>
        <end position="516"/>
    </location>
</feature>
<dbReference type="PANTHER" id="PTHR43389">
    <property type="entry name" value="V-TYPE PROTON ATPASE SUBUNIT B"/>
    <property type="match status" value="1"/>
</dbReference>
<keyword evidence="2 5" id="KW-0813">Transport</keyword>
<dbReference type="RefSeq" id="WP_020885597.1">
    <property type="nucleotide sequence ID" value="NZ_ATHI01000001.1"/>
</dbReference>
<dbReference type="GO" id="GO:0046933">
    <property type="term" value="F:proton-transporting ATP synthase activity, rotational mechanism"/>
    <property type="evidence" value="ECO:0007669"/>
    <property type="project" value="UniProtKB-UniRule"/>
</dbReference>
<dbReference type="EMBL" id="ATHI01000001">
    <property type="protein sequence ID" value="EPR36183.1"/>
    <property type="molecule type" value="Genomic_DNA"/>
</dbReference>
<dbReference type="Proteomes" id="UP000014975">
    <property type="component" value="Unassembled WGS sequence"/>
</dbReference>
<feature type="domain" description="ATP synthase A/B type C-terminal" evidence="9">
    <location>
        <begin position="334"/>
        <end position="427"/>
    </location>
</feature>
<dbReference type="CDD" id="cd01135">
    <property type="entry name" value="V_A-ATPase_B"/>
    <property type="match status" value="1"/>
</dbReference>
<dbReference type="eggNOG" id="COG1156">
    <property type="taxonomic scope" value="Bacteria"/>
</dbReference>
<feature type="domain" description="ATPase F1/V1/A1 complex alpha/beta subunit N-terminal" evidence="8">
    <location>
        <begin position="10"/>
        <end position="71"/>
    </location>
</feature>
<gene>
    <name evidence="5" type="primary">atpB</name>
    <name evidence="10" type="ORF">dsat_1711</name>
</gene>
<dbReference type="GO" id="GO:0005524">
    <property type="term" value="F:ATP binding"/>
    <property type="evidence" value="ECO:0007669"/>
    <property type="project" value="UniProtKB-UniRule"/>
</dbReference>
<evidence type="ECO:0000256" key="3">
    <source>
        <dbReference type="ARBA" id="ARBA00023065"/>
    </source>
</evidence>
<accession>S7UV05</accession>
<organism evidence="10 11">
    <name type="scientific">Alkalidesulfovibrio alkalitolerans DSM 16529</name>
    <dbReference type="NCBI Taxonomy" id="1121439"/>
    <lineage>
        <taxon>Bacteria</taxon>
        <taxon>Pseudomonadati</taxon>
        <taxon>Thermodesulfobacteriota</taxon>
        <taxon>Desulfovibrionia</taxon>
        <taxon>Desulfovibrionales</taxon>
        <taxon>Desulfovibrionaceae</taxon>
        <taxon>Alkalidesulfovibrio</taxon>
    </lineage>
</organism>
<dbReference type="OrthoDB" id="9801639at2"/>
<feature type="region of interest" description="Disordered" evidence="6">
    <location>
        <begin position="430"/>
        <end position="516"/>
    </location>
</feature>
<dbReference type="InterPro" id="IPR027417">
    <property type="entry name" value="P-loop_NTPase"/>
</dbReference>
<keyword evidence="3 5" id="KW-0406">Ion transport</keyword>
<dbReference type="InterPro" id="IPR004100">
    <property type="entry name" value="ATPase_F1/V1/A1_a/bsu_N"/>
</dbReference>
<evidence type="ECO:0000256" key="5">
    <source>
        <dbReference type="HAMAP-Rule" id="MF_00310"/>
    </source>
</evidence>
<reference evidence="10 11" key="1">
    <citation type="journal article" date="2013" name="Genome Announc.">
        <title>Draft genome sequences for three mercury-methylating, sulfate-reducing bacteria.</title>
        <authorList>
            <person name="Brown S.D."/>
            <person name="Hurt R.A.Jr."/>
            <person name="Gilmour C.C."/>
            <person name="Elias D.A."/>
        </authorList>
    </citation>
    <scope>NUCLEOTIDE SEQUENCE [LARGE SCALE GENOMIC DNA]</scope>
    <source>
        <strain evidence="10 11">DSM 16529</strain>
    </source>
</reference>
<dbReference type="Pfam" id="PF22919">
    <property type="entry name" value="ATP-synt_VA_C"/>
    <property type="match status" value="1"/>
</dbReference>
<dbReference type="InterPro" id="IPR022879">
    <property type="entry name" value="V-ATPase_su_B/beta"/>
</dbReference>
<evidence type="ECO:0000259" key="9">
    <source>
        <dbReference type="Pfam" id="PF22919"/>
    </source>
</evidence>
<evidence type="ECO:0000256" key="4">
    <source>
        <dbReference type="ARBA" id="ARBA00059599"/>
    </source>
</evidence>
<feature type="domain" description="ATPase F1/V1/A1 complex alpha/beta subunit nucleotide-binding" evidence="7">
    <location>
        <begin position="127"/>
        <end position="318"/>
    </location>
</feature>
<dbReference type="PANTHER" id="PTHR43389:SF4">
    <property type="entry name" value="V-TYPE PROTON ATPASE SUBUNIT B"/>
    <property type="match status" value="1"/>
</dbReference>
<comment type="caution">
    <text evidence="10">The sequence shown here is derived from an EMBL/GenBank/DDBJ whole genome shotgun (WGS) entry which is preliminary data.</text>
</comment>
<name>S7UV05_9BACT</name>
<dbReference type="NCBIfam" id="NF003235">
    <property type="entry name" value="PRK04196.1"/>
    <property type="match status" value="1"/>
</dbReference>
<evidence type="ECO:0000313" key="10">
    <source>
        <dbReference type="EMBL" id="EPR36183.1"/>
    </source>
</evidence>
<evidence type="ECO:0000259" key="8">
    <source>
        <dbReference type="Pfam" id="PF02874"/>
    </source>
</evidence>
<sequence length="516" mass="56850">MRKVYHRIDNIAGNVIILTATDAAYGELASVTSTRGTSLAQVIRLEGDRVFLQVFAGSRGIATDAQVRFLGRGMEIPFSEHLLGRIFDGAGRPRDRGPEIRDNPVPIGGPPVNPIRRVIPRHMVRTGIPMIDIFNTLVESQKLPIFSSAGEPYNPLLARIALQAEVDIIVLGGMGLKHDDYLFFRDHLEEHGALSRSVLYIHTAAEPTVEALLVPDVSLAVAEQFALDGKRVLVLLTDMTNFADAMKEIAITMEQIPSNRGYPGDLYSQLAARYEKAVDFDGAGSITVLAVTSMPGDDVTHPVPDNTGYITEGQFYLRGGRIEPFGSLSRLKQQVNGKTRPDHRTIMNTMIQLFASYRETLEKQAMGFRMSGWDKKLLKYGKRFENEMMDLSVNLPLEKALDLGWAILADCFTPEETGIQSALIREYWPSKKDAKESSEVDSKDSPEPDSEDGGKRTPSSDAAKTKPEPRDEADDAPEPRKKSGADDEAASSGDSEERPDAHPKSENIQGEKDSKP</sequence>
<keyword evidence="5" id="KW-0375">Hydrogen ion transport</keyword>
<keyword evidence="11" id="KW-1185">Reference proteome</keyword>
<dbReference type="InterPro" id="IPR000194">
    <property type="entry name" value="ATPase_F1/V1/A1_a/bsu_nucl-bd"/>
</dbReference>
<evidence type="ECO:0000256" key="2">
    <source>
        <dbReference type="ARBA" id="ARBA00022448"/>
    </source>
</evidence>
<evidence type="ECO:0000256" key="1">
    <source>
        <dbReference type="ARBA" id="ARBA00008936"/>
    </source>
</evidence>
<dbReference type="HAMAP" id="MF_00310">
    <property type="entry name" value="ATP_synth_B_arch"/>
    <property type="match status" value="1"/>
</dbReference>
<evidence type="ECO:0000313" key="11">
    <source>
        <dbReference type="Proteomes" id="UP000014975"/>
    </source>
</evidence>
<evidence type="ECO:0000256" key="6">
    <source>
        <dbReference type="SAM" id="MobiDB-lite"/>
    </source>
</evidence>
<dbReference type="STRING" id="1121439.dsat_1711"/>
<dbReference type="Gene3D" id="3.40.50.12240">
    <property type="match status" value="1"/>
</dbReference>
<dbReference type="PATRIC" id="fig|1121439.3.peg.95"/>
<comment type="function">
    <text evidence="4 5">Produces ATP from ADP in the presence of a proton gradient across the membrane. The V-type beta chain is a regulatory subunit.</text>
</comment>
<dbReference type="SUPFAM" id="SSF52540">
    <property type="entry name" value="P-loop containing nucleoside triphosphate hydrolases"/>
    <property type="match status" value="1"/>
</dbReference>
<keyword evidence="5" id="KW-0066">ATP synthesis</keyword>
<dbReference type="InterPro" id="IPR055190">
    <property type="entry name" value="ATP-synt_VA_C"/>
</dbReference>
<dbReference type="Pfam" id="PF00006">
    <property type="entry name" value="ATP-synt_ab"/>
    <property type="match status" value="1"/>
</dbReference>
<dbReference type="GO" id="GO:0042777">
    <property type="term" value="P:proton motive force-driven plasma membrane ATP synthesis"/>
    <property type="evidence" value="ECO:0007669"/>
    <property type="project" value="UniProtKB-UniRule"/>
</dbReference>
<feature type="compositionally biased region" description="Basic and acidic residues" evidence="6">
    <location>
        <begin position="430"/>
        <end position="446"/>
    </location>
</feature>
<protein>
    <recommendedName>
        <fullName evidence="5">V-type ATP synthase beta chain</fullName>
    </recommendedName>
    <alternativeName>
        <fullName evidence="5">V-ATPase subunit B</fullName>
    </alternativeName>
</protein>
<dbReference type="NCBIfam" id="NF002555">
    <property type="entry name" value="PRK02118.1"/>
    <property type="match status" value="1"/>
</dbReference>
<dbReference type="Pfam" id="PF02874">
    <property type="entry name" value="ATP-synt_ab_N"/>
    <property type="match status" value="1"/>
</dbReference>
<proteinExistence type="inferred from homology"/>